<comment type="caution">
    <text evidence="1">The sequence shown here is derived from an EMBL/GenBank/DDBJ whole genome shotgun (WGS) entry which is preliminary data.</text>
</comment>
<protein>
    <submittedName>
        <fullName evidence="1">Uncharacterized protein</fullName>
    </submittedName>
</protein>
<accession>A0A4R5UW30</accession>
<dbReference type="EMBL" id="SMUW01000035">
    <property type="protein sequence ID" value="TDK43473.1"/>
    <property type="molecule type" value="Genomic_DNA"/>
</dbReference>
<reference evidence="1 2" key="1">
    <citation type="submission" date="2019-03" db="EMBL/GenBank/DDBJ databases">
        <title>Algoriphagus aquimaris sp. nov., isolated form marine sediment in Pohang, Korea.</title>
        <authorList>
            <person name="Kim J."/>
            <person name="Yoon S.-H."/>
            <person name="Lee S.-S."/>
        </authorList>
    </citation>
    <scope>NUCLEOTIDE SEQUENCE [LARGE SCALE GENOMIC DNA]</scope>
    <source>
        <strain evidence="1 2">F21</strain>
    </source>
</reference>
<dbReference type="RefSeq" id="WP_133391167.1">
    <property type="nucleotide sequence ID" value="NZ_SMUW01000035.1"/>
</dbReference>
<proteinExistence type="predicted"/>
<organism evidence="1 2">
    <name type="scientific">Algoriphagus formosus</name>
    <dbReference type="NCBI Taxonomy" id="2007308"/>
    <lineage>
        <taxon>Bacteria</taxon>
        <taxon>Pseudomonadati</taxon>
        <taxon>Bacteroidota</taxon>
        <taxon>Cytophagia</taxon>
        <taxon>Cytophagales</taxon>
        <taxon>Cyclobacteriaceae</taxon>
        <taxon>Algoriphagus</taxon>
    </lineage>
</organism>
<gene>
    <name evidence="1" type="ORF">E1898_12765</name>
</gene>
<sequence>MKTNYLVIFLSKNCSINGDTQATFENQQDAEAYMNLLLTKIDSSITRAFYRDAIQLLEVEFYVTSEISDSISFSSLLSALPLLQFDLERIKDVLDNMVIEYLNDLLLGGKNLPKISSQEENTSATPAFPPYWGVEATA</sequence>
<name>A0A4R5UW30_9BACT</name>
<dbReference type="AlphaFoldDB" id="A0A4R5UW30"/>
<keyword evidence="2" id="KW-1185">Reference proteome</keyword>
<evidence type="ECO:0000313" key="2">
    <source>
        <dbReference type="Proteomes" id="UP000295438"/>
    </source>
</evidence>
<dbReference type="Proteomes" id="UP000295438">
    <property type="component" value="Unassembled WGS sequence"/>
</dbReference>
<evidence type="ECO:0000313" key="1">
    <source>
        <dbReference type="EMBL" id="TDK43473.1"/>
    </source>
</evidence>